<dbReference type="PIRSF" id="PIRSF007487">
    <property type="entry name" value="Competence-induced_CoiA_bac"/>
    <property type="match status" value="1"/>
</dbReference>
<evidence type="ECO:0000259" key="1">
    <source>
        <dbReference type="Pfam" id="PF06054"/>
    </source>
</evidence>
<gene>
    <name evidence="4" type="ORF">JOC54_003650</name>
</gene>
<reference evidence="4" key="1">
    <citation type="submission" date="2021-01" db="EMBL/GenBank/DDBJ databases">
        <title>Genomic Encyclopedia of Type Strains, Phase IV (KMG-IV): sequencing the most valuable type-strain genomes for metagenomic binning, comparative biology and taxonomic classification.</title>
        <authorList>
            <person name="Goeker M."/>
        </authorList>
    </citation>
    <scope>NUCLEOTIDE SEQUENCE</scope>
    <source>
        <strain evidence="4">DSM 21943</strain>
    </source>
</reference>
<proteinExistence type="predicted"/>
<feature type="domain" description="Competence protein CoiA nuclease-like" evidence="1">
    <location>
        <begin position="68"/>
        <end position="221"/>
    </location>
</feature>
<dbReference type="InterPro" id="IPR057252">
    <property type="entry name" value="CoiA_C"/>
</dbReference>
<dbReference type="InterPro" id="IPR010330">
    <property type="entry name" value="CoiA_nuc"/>
</dbReference>
<comment type="caution">
    <text evidence="4">The sequence shown here is derived from an EMBL/GenBank/DDBJ whole genome shotgun (WGS) entry which is preliminary data.</text>
</comment>
<protein>
    <submittedName>
        <fullName evidence="4">Competence CoiA-like predicted nuclease</fullName>
    </submittedName>
</protein>
<feature type="domain" description="Competence protein CoiA C-terminal" evidence="3">
    <location>
        <begin position="229"/>
        <end position="370"/>
    </location>
</feature>
<dbReference type="Pfam" id="PF06054">
    <property type="entry name" value="CoiA_nuc"/>
    <property type="match status" value="1"/>
</dbReference>
<dbReference type="RefSeq" id="WP_204467935.1">
    <property type="nucleotide sequence ID" value="NZ_JAFBCV010000013.1"/>
</dbReference>
<dbReference type="EMBL" id="JAFBCV010000013">
    <property type="protein sequence ID" value="MBM7840369.1"/>
    <property type="molecule type" value="Genomic_DNA"/>
</dbReference>
<dbReference type="Proteomes" id="UP001179280">
    <property type="component" value="Unassembled WGS sequence"/>
</dbReference>
<evidence type="ECO:0000259" key="3">
    <source>
        <dbReference type="Pfam" id="PF25166"/>
    </source>
</evidence>
<organism evidence="4 5">
    <name type="scientific">Shouchella xiaoxiensis</name>
    <dbReference type="NCBI Taxonomy" id="766895"/>
    <lineage>
        <taxon>Bacteria</taxon>
        <taxon>Bacillati</taxon>
        <taxon>Bacillota</taxon>
        <taxon>Bacilli</taxon>
        <taxon>Bacillales</taxon>
        <taxon>Bacillaceae</taxon>
        <taxon>Shouchella</taxon>
    </lineage>
</organism>
<evidence type="ECO:0000313" key="4">
    <source>
        <dbReference type="EMBL" id="MBM7840369.1"/>
    </source>
</evidence>
<dbReference type="InterPro" id="IPR021176">
    <property type="entry name" value="Competence-induced_CoiA"/>
</dbReference>
<dbReference type="Pfam" id="PF25164">
    <property type="entry name" value="CoiA_N"/>
    <property type="match status" value="1"/>
</dbReference>
<sequence>MKKAMKANKTIVTFLEERGESEWREWRDNEKFYCIDCQAEVLLRLGNKRKWHFAHKKKTVCKGSHNGETEKHQKGKTDLYHFFQKDHIVELESYIPLTKQRPDILIKDKQMLAVEYQCATIETATIFDRNTRYQSAGINAIWILGGNRLKRQSTYLFKLHGFEWHALQTYKNESYLIYYDSEDKLFCTLRHITALQSDLILAHLIERPIAQASFSILHKPEPLNASFHQAYKQYRIKTVVNILLSNRKFQFYLYKQNRRELPLLSGWPIPAQKYIQLSPFIWQSFFLLQFLQHIPLTQSISFNSIRSGLVTVMSKQLHPIKPFCSYQKVINQAAKQYLDLLCTFQIFKRQDNQTYKRVCSIDRISISEDNLIKLWHTTIHF</sequence>
<dbReference type="Pfam" id="PF25166">
    <property type="entry name" value="CoiA_C"/>
    <property type="match status" value="1"/>
</dbReference>
<evidence type="ECO:0000259" key="2">
    <source>
        <dbReference type="Pfam" id="PF25164"/>
    </source>
</evidence>
<keyword evidence="5" id="KW-1185">Reference proteome</keyword>
<name>A0ABS2T0X9_9BACI</name>
<evidence type="ECO:0000313" key="5">
    <source>
        <dbReference type="Proteomes" id="UP001179280"/>
    </source>
</evidence>
<dbReference type="InterPro" id="IPR057253">
    <property type="entry name" value="CoiA-like_N"/>
</dbReference>
<feature type="domain" description="Competence protein CoiA-like N-terminal" evidence="2">
    <location>
        <begin position="20"/>
        <end position="62"/>
    </location>
</feature>
<accession>A0ABS2T0X9</accession>